<keyword evidence="2" id="KW-1185">Reference proteome</keyword>
<evidence type="ECO:0000313" key="2">
    <source>
        <dbReference type="Proteomes" id="UP001148018"/>
    </source>
</evidence>
<dbReference type="Proteomes" id="UP001148018">
    <property type="component" value="Unassembled WGS sequence"/>
</dbReference>
<dbReference type="EMBL" id="JANIIK010000115">
    <property type="protein sequence ID" value="KAJ3589075.1"/>
    <property type="molecule type" value="Genomic_DNA"/>
</dbReference>
<gene>
    <name evidence="1" type="ORF">NHX12_009923</name>
</gene>
<proteinExistence type="predicted"/>
<name>A0A9Q0I8D9_9TELE</name>
<reference evidence="1" key="1">
    <citation type="submission" date="2022-07" db="EMBL/GenBank/DDBJ databases">
        <title>Chromosome-level genome of Muraenolepis orangiensis.</title>
        <authorList>
            <person name="Kim J."/>
        </authorList>
    </citation>
    <scope>NUCLEOTIDE SEQUENCE</scope>
    <source>
        <strain evidence="1">KU_S4_2022</strain>
        <tissue evidence="1">Muscle</tissue>
    </source>
</reference>
<dbReference type="OrthoDB" id="775972at2759"/>
<accession>A0A9Q0I8D9</accession>
<evidence type="ECO:0000313" key="1">
    <source>
        <dbReference type="EMBL" id="KAJ3589075.1"/>
    </source>
</evidence>
<organism evidence="1 2">
    <name type="scientific">Muraenolepis orangiensis</name>
    <name type="common">Patagonian moray cod</name>
    <dbReference type="NCBI Taxonomy" id="630683"/>
    <lineage>
        <taxon>Eukaryota</taxon>
        <taxon>Metazoa</taxon>
        <taxon>Chordata</taxon>
        <taxon>Craniata</taxon>
        <taxon>Vertebrata</taxon>
        <taxon>Euteleostomi</taxon>
        <taxon>Actinopterygii</taxon>
        <taxon>Neopterygii</taxon>
        <taxon>Teleostei</taxon>
        <taxon>Neoteleostei</taxon>
        <taxon>Acanthomorphata</taxon>
        <taxon>Zeiogadaria</taxon>
        <taxon>Gadariae</taxon>
        <taxon>Gadiformes</taxon>
        <taxon>Muraenolepidoidei</taxon>
        <taxon>Muraenolepididae</taxon>
        <taxon>Muraenolepis</taxon>
    </lineage>
</organism>
<sequence length="76" mass="8454">MHFKLRSRLDLLKPNVASEVEKAQEAQCARQQIHAKARSFQVGYKVQVRDNGRGEKWTPGVVSAETGPVSYTVNVG</sequence>
<dbReference type="AlphaFoldDB" id="A0A9Q0I8D9"/>
<protein>
    <submittedName>
        <fullName evidence="1">Uncharacterized protein</fullName>
    </submittedName>
</protein>
<comment type="caution">
    <text evidence="1">The sequence shown here is derived from an EMBL/GenBank/DDBJ whole genome shotgun (WGS) entry which is preliminary data.</text>
</comment>